<dbReference type="PANTHER" id="PTHR42801">
    <property type="entry name" value="THIOREDOXIN-DEPENDENT PEROXIDE REDUCTASE"/>
    <property type="match status" value="1"/>
</dbReference>
<proteinExistence type="inferred from homology"/>
<dbReference type="Proteomes" id="UP001595906">
    <property type="component" value="Unassembled WGS sequence"/>
</dbReference>
<reference evidence="14" key="1">
    <citation type="journal article" date="2019" name="Int. J. Syst. Evol. Microbiol.">
        <title>The Global Catalogue of Microorganisms (GCM) 10K type strain sequencing project: providing services to taxonomists for standard genome sequencing and annotation.</title>
        <authorList>
            <consortium name="The Broad Institute Genomics Platform"/>
            <consortium name="The Broad Institute Genome Sequencing Center for Infectious Disease"/>
            <person name="Wu L."/>
            <person name="Ma J."/>
        </authorList>
    </citation>
    <scope>NUCLEOTIDE SEQUENCE [LARGE SCALE GENOMIC DNA]</scope>
    <source>
        <strain evidence="14">CECT 8010</strain>
    </source>
</reference>
<evidence type="ECO:0000313" key="14">
    <source>
        <dbReference type="Proteomes" id="UP001595906"/>
    </source>
</evidence>
<keyword evidence="3" id="KW-0575">Peroxidase</keyword>
<comment type="similarity">
    <text evidence="9">Belongs to the peroxiredoxin family. BCP/PrxQ subfamily.</text>
</comment>
<evidence type="ECO:0000256" key="4">
    <source>
        <dbReference type="ARBA" id="ARBA00022862"/>
    </source>
</evidence>
<keyword evidence="6" id="KW-1015">Disulfide bond</keyword>
<dbReference type="InterPro" id="IPR013766">
    <property type="entry name" value="Thioredoxin_domain"/>
</dbReference>
<dbReference type="EMBL" id="JBHSDC010000019">
    <property type="protein sequence ID" value="MFC4232270.1"/>
    <property type="molecule type" value="Genomic_DNA"/>
</dbReference>
<comment type="function">
    <text evidence="1">Thiol-specific peroxidase that catalyzes the reduction of hydrogen peroxide and organic hydroperoxides to water and alcohols, respectively. Plays a role in cell protection against oxidative stress by detoxifying peroxides and as sensor of hydrogen peroxide-mediated signaling events.</text>
</comment>
<keyword evidence="4" id="KW-0049">Antioxidant</keyword>
<evidence type="ECO:0000256" key="1">
    <source>
        <dbReference type="ARBA" id="ARBA00003330"/>
    </source>
</evidence>
<dbReference type="Pfam" id="PF00578">
    <property type="entry name" value="AhpC-TSA"/>
    <property type="match status" value="1"/>
</dbReference>
<evidence type="ECO:0000256" key="10">
    <source>
        <dbReference type="ARBA" id="ARBA00042639"/>
    </source>
</evidence>
<evidence type="ECO:0000259" key="12">
    <source>
        <dbReference type="PROSITE" id="PS51352"/>
    </source>
</evidence>
<dbReference type="InterPro" id="IPR036249">
    <property type="entry name" value="Thioredoxin-like_sf"/>
</dbReference>
<dbReference type="InterPro" id="IPR000866">
    <property type="entry name" value="AhpC/TSA"/>
</dbReference>
<dbReference type="Gene3D" id="3.40.30.10">
    <property type="entry name" value="Glutaredoxin"/>
    <property type="match status" value="1"/>
</dbReference>
<protein>
    <recommendedName>
        <fullName evidence="2">thioredoxin-dependent peroxiredoxin</fullName>
        <ecNumber evidence="2">1.11.1.24</ecNumber>
    </recommendedName>
    <alternativeName>
        <fullName evidence="8">Thioredoxin peroxidase</fullName>
    </alternativeName>
    <alternativeName>
        <fullName evidence="10">Thioredoxin-dependent peroxiredoxin Bcp</fullName>
    </alternativeName>
</protein>
<organism evidence="13 14">
    <name type="scientific">Parasediminibacterium paludis</name>
    <dbReference type="NCBI Taxonomy" id="908966"/>
    <lineage>
        <taxon>Bacteria</taxon>
        <taxon>Pseudomonadati</taxon>
        <taxon>Bacteroidota</taxon>
        <taxon>Chitinophagia</taxon>
        <taxon>Chitinophagales</taxon>
        <taxon>Chitinophagaceae</taxon>
        <taxon>Parasediminibacterium</taxon>
    </lineage>
</organism>
<sequence length="191" mass="21646">MKHLLLVILLFVVAKSQSQTLQFKEGDKAPNFTAITHAGNKTDLKKLIKNGPVVMVFYRGYWCPFCNKELNNMNDSLPMLQAKGATVIAITPEKYTSVNKTIEKTKASFDIISDTSNIILKQYGVNFTVDDKTLEKYKTYGIDFASVNGNNDNILPVPAVFIIDKNGKFKYLYFDTDYRKRPSVKTLLENL</sequence>
<evidence type="ECO:0000256" key="9">
    <source>
        <dbReference type="ARBA" id="ARBA00038489"/>
    </source>
</evidence>
<dbReference type="PANTHER" id="PTHR42801:SF7">
    <property type="entry name" value="SLL1159 PROTEIN"/>
    <property type="match status" value="1"/>
</dbReference>
<gene>
    <name evidence="13" type="ORF">ACFOW1_10235</name>
</gene>
<evidence type="ECO:0000256" key="8">
    <source>
        <dbReference type="ARBA" id="ARBA00032824"/>
    </source>
</evidence>
<dbReference type="CDD" id="cd02970">
    <property type="entry name" value="PRX_like2"/>
    <property type="match status" value="1"/>
</dbReference>
<comment type="caution">
    <text evidence="13">The sequence shown here is derived from an EMBL/GenBank/DDBJ whole genome shotgun (WGS) entry which is preliminary data.</text>
</comment>
<accession>A0ABV8PZL3</accession>
<comment type="catalytic activity">
    <reaction evidence="11">
        <text>a hydroperoxide + [thioredoxin]-dithiol = an alcohol + [thioredoxin]-disulfide + H2O</text>
        <dbReference type="Rhea" id="RHEA:62620"/>
        <dbReference type="Rhea" id="RHEA-COMP:10698"/>
        <dbReference type="Rhea" id="RHEA-COMP:10700"/>
        <dbReference type="ChEBI" id="CHEBI:15377"/>
        <dbReference type="ChEBI" id="CHEBI:29950"/>
        <dbReference type="ChEBI" id="CHEBI:30879"/>
        <dbReference type="ChEBI" id="CHEBI:35924"/>
        <dbReference type="ChEBI" id="CHEBI:50058"/>
        <dbReference type="EC" id="1.11.1.24"/>
    </reaction>
</comment>
<keyword evidence="5" id="KW-0560">Oxidoreductase</keyword>
<dbReference type="PROSITE" id="PS51352">
    <property type="entry name" value="THIOREDOXIN_2"/>
    <property type="match status" value="1"/>
</dbReference>
<dbReference type="RefSeq" id="WP_379014056.1">
    <property type="nucleotide sequence ID" value="NZ_JBHSDC010000019.1"/>
</dbReference>
<evidence type="ECO:0000256" key="7">
    <source>
        <dbReference type="ARBA" id="ARBA00023284"/>
    </source>
</evidence>
<keyword evidence="7" id="KW-0676">Redox-active center</keyword>
<keyword evidence="14" id="KW-1185">Reference proteome</keyword>
<evidence type="ECO:0000313" key="13">
    <source>
        <dbReference type="EMBL" id="MFC4232270.1"/>
    </source>
</evidence>
<dbReference type="InterPro" id="IPR050924">
    <property type="entry name" value="Peroxiredoxin_BCP/PrxQ"/>
</dbReference>
<evidence type="ECO:0000256" key="5">
    <source>
        <dbReference type="ARBA" id="ARBA00023002"/>
    </source>
</evidence>
<evidence type="ECO:0000256" key="6">
    <source>
        <dbReference type="ARBA" id="ARBA00023157"/>
    </source>
</evidence>
<name>A0ABV8PZL3_9BACT</name>
<evidence type="ECO:0000256" key="3">
    <source>
        <dbReference type="ARBA" id="ARBA00022559"/>
    </source>
</evidence>
<evidence type="ECO:0000256" key="2">
    <source>
        <dbReference type="ARBA" id="ARBA00013017"/>
    </source>
</evidence>
<evidence type="ECO:0000256" key="11">
    <source>
        <dbReference type="ARBA" id="ARBA00049091"/>
    </source>
</evidence>
<feature type="domain" description="Thioredoxin" evidence="12">
    <location>
        <begin position="23"/>
        <end position="191"/>
    </location>
</feature>
<dbReference type="EC" id="1.11.1.24" evidence="2"/>
<dbReference type="SUPFAM" id="SSF52833">
    <property type="entry name" value="Thioredoxin-like"/>
    <property type="match status" value="1"/>
</dbReference>